<evidence type="ECO:0000256" key="1">
    <source>
        <dbReference type="SAM" id="Phobius"/>
    </source>
</evidence>
<dbReference type="InterPro" id="IPR011726">
    <property type="entry name" value="KdpF"/>
</dbReference>
<comment type="caution">
    <text evidence="2">The sequence shown here is derived from an EMBL/GenBank/DDBJ whole genome shotgun (WGS) entry which is preliminary data.</text>
</comment>
<proteinExistence type="predicted"/>
<keyword evidence="1" id="KW-1133">Transmembrane helix</keyword>
<dbReference type="GO" id="GO:0008556">
    <property type="term" value="F:P-type potassium transmembrane transporter activity"/>
    <property type="evidence" value="ECO:0007669"/>
    <property type="project" value="InterPro"/>
</dbReference>
<dbReference type="Proteomes" id="UP000523079">
    <property type="component" value="Unassembled WGS sequence"/>
</dbReference>
<evidence type="ECO:0000313" key="3">
    <source>
        <dbReference type="Proteomes" id="UP000523079"/>
    </source>
</evidence>
<reference evidence="2 3" key="1">
    <citation type="submission" date="2020-07" db="EMBL/GenBank/DDBJ databases">
        <title>Sequencing the genomes of 1000 actinobacteria strains.</title>
        <authorList>
            <person name="Klenk H.-P."/>
        </authorList>
    </citation>
    <scope>NUCLEOTIDE SEQUENCE [LARGE SCALE GENOMIC DNA]</scope>
    <source>
        <strain evidence="2 3">DSM 100723</strain>
    </source>
</reference>
<dbReference type="RefSeq" id="WP_220483576.1">
    <property type="nucleotide sequence ID" value="NZ_JACGWT010000002.1"/>
</dbReference>
<dbReference type="GO" id="GO:0005886">
    <property type="term" value="C:plasma membrane"/>
    <property type="evidence" value="ECO:0007669"/>
    <property type="project" value="InterPro"/>
</dbReference>
<accession>A0A7W3P5B6</accession>
<feature type="transmembrane region" description="Helical" evidence="1">
    <location>
        <begin position="6"/>
        <end position="24"/>
    </location>
</feature>
<dbReference type="EMBL" id="JACGWT010000002">
    <property type="protein sequence ID" value="MBA8793710.1"/>
    <property type="molecule type" value="Genomic_DNA"/>
</dbReference>
<protein>
    <submittedName>
        <fullName evidence="2">K+-transporting ATPase KdpF subunit</fullName>
    </submittedName>
</protein>
<keyword evidence="1" id="KW-0812">Transmembrane</keyword>
<dbReference type="NCBIfam" id="TIGR02115">
    <property type="entry name" value="potass_kdpF"/>
    <property type="match status" value="1"/>
</dbReference>
<keyword evidence="3" id="KW-1185">Reference proteome</keyword>
<dbReference type="Pfam" id="PF09604">
    <property type="entry name" value="Potass_KdpF"/>
    <property type="match status" value="1"/>
</dbReference>
<sequence length="29" mass="3143">MSLVSAALLVLVAALVVYLLVTLIKPERF</sequence>
<evidence type="ECO:0000313" key="2">
    <source>
        <dbReference type="EMBL" id="MBA8793710.1"/>
    </source>
</evidence>
<name>A0A7W3P5B6_9ACTN</name>
<gene>
    <name evidence="2" type="ORF">FHX74_001315</name>
</gene>
<dbReference type="AlphaFoldDB" id="A0A7W3P5B6"/>
<keyword evidence="1" id="KW-0472">Membrane</keyword>
<organism evidence="2 3">
    <name type="scientific">Microlunatus kandeliicorticis</name>
    <dbReference type="NCBI Taxonomy" id="1759536"/>
    <lineage>
        <taxon>Bacteria</taxon>
        <taxon>Bacillati</taxon>
        <taxon>Actinomycetota</taxon>
        <taxon>Actinomycetes</taxon>
        <taxon>Propionibacteriales</taxon>
        <taxon>Propionibacteriaceae</taxon>
        <taxon>Microlunatus</taxon>
    </lineage>
</organism>